<protein>
    <submittedName>
        <fullName evidence="2">Uncharacterized protein</fullName>
    </submittedName>
</protein>
<comment type="caution">
    <text evidence="2">The sequence shown here is derived from an EMBL/GenBank/DDBJ whole genome shotgun (WGS) entry which is preliminary data.</text>
</comment>
<dbReference type="Proteomes" id="UP000245981">
    <property type="component" value="Unassembled WGS sequence"/>
</dbReference>
<sequence>MIQPLFPAYRSPPFNQRVSGDGQKHFCHRQSASRLFPVSGPEKGKGRFQDVPCKTFRFVASLVLPSLILHAVVYSAGVQDFYF</sequence>
<proteinExistence type="predicted"/>
<gene>
    <name evidence="2" type="ORF">C7431_110131</name>
</gene>
<evidence type="ECO:0000313" key="3">
    <source>
        <dbReference type="Proteomes" id="UP000245981"/>
    </source>
</evidence>
<feature type="transmembrane region" description="Helical" evidence="1">
    <location>
        <begin position="55"/>
        <end position="77"/>
    </location>
</feature>
<organism evidence="2 3">
    <name type="scientific">Pantoea allii</name>
    <dbReference type="NCBI Taxonomy" id="574096"/>
    <lineage>
        <taxon>Bacteria</taxon>
        <taxon>Pseudomonadati</taxon>
        <taxon>Pseudomonadota</taxon>
        <taxon>Gammaproteobacteria</taxon>
        <taxon>Enterobacterales</taxon>
        <taxon>Erwiniaceae</taxon>
        <taxon>Pantoea</taxon>
    </lineage>
</organism>
<evidence type="ECO:0000256" key="1">
    <source>
        <dbReference type="SAM" id="Phobius"/>
    </source>
</evidence>
<keyword evidence="1" id="KW-0812">Transmembrane</keyword>
<keyword evidence="1" id="KW-1133">Transmembrane helix</keyword>
<dbReference type="AlphaFoldDB" id="A0A2V2BG42"/>
<name>A0A2V2BG42_9GAMM</name>
<accession>A0A2V2BG42</accession>
<evidence type="ECO:0000313" key="2">
    <source>
        <dbReference type="EMBL" id="PWK94635.1"/>
    </source>
</evidence>
<dbReference type="EMBL" id="QGHF01000010">
    <property type="protein sequence ID" value="PWK94635.1"/>
    <property type="molecule type" value="Genomic_DNA"/>
</dbReference>
<keyword evidence="1" id="KW-0472">Membrane</keyword>
<reference evidence="2 3" key="1">
    <citation type="submission" date="2018-05" db="EMBL/GenBank/DDBJ databases">
        <title>Genomic Encyclopedia of Type Strains, Phase IV (KMG-V): Genome sequencing to study the core and pangenomes of soil and plant-associated prokaryotes.</title>
        <authorList>
            <person name="Whitman W."/>
        </authorList>
    </citation>
    <scope>NUCLEOTIDE SEQUENCE [LARGE SCALE GENOMIC DNA]</scope>
    <source>
        <strain evidence="2 3">PNA 200-10</strain>
    </source>
</reference>